<dbReference type="Pfam" id="PF14147">
    <property type="entry name" value="Spore_YhaL"/>
    <property type="match status" value="1"/>
</dbReference>
<reference evidence="2 3" key="1">
    <citation type="submission" date="2016-10" db="EMBL/GenBank/DDBJ databases">
        <authorList>
            <person name="de Groot N.N."/>
        </authorList>
    </citation>
    <scope>NUCLEOTIDE SEQUENCE [LARGE SCALE GENOMIC DNA]</scope>
    <source>
        <strain evidence="2 3">CCM7597</strain>
    </source>
</reference>
<feature type="transmembrane region" description="Helical" evidence="1">
    <location>
        <begin position="6"/>
        <end position="24"/>
    </location>
</feature>
<dbReference type="Proteomes" id="UP000198584">
    <property type="component" value="Unassembled WGS sequence"/>
</dbReference>
<organism evidence="2 3">
    <name type="scientific">Thalassobacillus cyri</name>
    <dbReference type="NCBI Taxonomy" id="571932"/>
    <lineage>
        <taxon>Bacteria</taxon>
        <taxon>Bacillati</taxon>
        <taxon>Bacillota</taxon>
        <taxon>Bacilli</taxon>
        <taxon>Bacillales</taxon>
        <taxon>Bacillaceae</taxon>
        <taxon>Thalassobacillus</taxon>
    </lineage>
</organism>
<proteinExistence type="predicted"/>
<evidence type="ECO:0000256" key="1">
    <source>
        <dbReference type="SAM" id="Phobius"/>
    </source>
</evidence>
<sequence>MLFGIPIWVFFCILFIFLSGYMAYKAMRAEQKLERQFIEREGQVYIRRMEEEKEQRKHKKSVASG</sequence>
<dbReference type="OrthoDB" id="2454520at2"/>
<evidence type="ECO:0000313" key="2">
    <source>
        <dbReference type="EMBL" id="SEB09327.1"/>
    </source>
</evidence>
<keyword evidence="1" id="KW-0812">Transmembrane</keyword>
<dbReference type="RefSeq" id="WP_028781954.1">
    <property type="nucleotide sequence ID" value="NZ_FNQR01000016.1"/>
</dbReference>
<dbReference type="AlphaFoldDB" id="A0A1H4GIJ8"/>
<keyword evidence="3" id="KW-1185">Reference proteome</keyword>
<dbReference type="STRING" id="571932.SAMN05421743_11644"/>
<accession>A0A1H4GIJ8</accession>
<gene>
    <name evidence="2" type="ORF">SAMN05421743_11644</name>
</gene>
<dbReference type="InterPro" id="IPR025428">
    <property type="entry name" value="Spore_YhaL"/>
</dbReference>
<keyword evidence="1" id="KW-1133">Transmembrane helix</keyword>
<dbReference type="EMBL" id="FNQR01000016">
    <property type="protein sequence ID" value="SEB09327.1"/>
    <property type="molecule type" value="Genomic_DNA"/>
</dbReference>
<evidence type="ECO:0000313" key="3">
    <source>
        <dbReference type="Proteomes" id="UP000198584"/>
    </source>
</evidence>
<name>A0A1H4GIJ8_9BACI</name>
<protein>
    <submittedName>
        <fullName evidence="2">Sporulation protein YhaL</fullName>
    </submittedName>
</protein>
<keyword evidence="1" id="KW-0472">Membrane</keyword>